<dbReference type="EMBL" id="UEYP01000001">
    <property type="protein sequence ID" value="SSC65471.1"/>
    <property type="molecule type" value="Genomic_DNA"/>
</dbReference>
<name>A0A376AC88_9HYPH</name>
<evidence type="ECO:0000313" key="1">
    <source>
        <dbReference type="EMBL" id="SSC65471.1"/>
    </source>
</evidence>
<dbReference type="InterPro" id="IPR009297">
    <property type="entry name" value="DUF952"/>
</dbReference>
<dbReference type="PANTHER" id="PTHR34129">
    <property type="entry name" value="BLR1139 PROTEIN"/>
    <property type="match status" value="1"/>
</dbReference>
<proteinExistence type="predicted"/>
<dbReference type="SUPFAM" id="SSF56399">
    <property type="entry name" value="ADP-ribosylation"/>
    <property type="match status" value="1"/>
</dbReference>
<evidence type="ECO:0008006" key="3">
    <source>
        <dbReference type="Google" id="ProtNLM"/>
    </source>
</evidence>
<dbReference type="Proteomes" id="UP000254764">
    <property type="component" value="Unassembled WGS sequence"/>
</dbReference>
<dbReference type="STRING" id="1336235.GCA_000518785_01722"/>
<accession>A0A376AC88</accession>
<reference evidence="2" key="1">
    <citation type="submission" date="2018-07" db="EMBL/GenBank/DDBJ databases">
        <authorList>
            <person name="Peiro R."/>
            <person name="Begona"/>
            <person name="Cbmso G."/>
            <person name="Lopez M."/>
            <person name="Gonzalez S."/>
        </authorList>
    </citation>
    <scope>NUCLEOTIDE SEQUENCE [LARGE SCALE GENOMIC DNA]</scope>
</reference>
<dbReference type="AlphaFoldDB" id="A0A376AC88"/>
<dbReference type="PANTHER" id="PTHR34129:SF1">
    <property type="entry name" value="DUF952 DOMAIN-CONTAINING PROTEIN"/>
    <property type="match status" value="1"/>
</dbReference>
<dbReference type="Pfam" id="PF06108">
    <property type="entry name" value="DUF952"/>
    <property type="match status" value="1"/>
</dbReference>
<organism evidence="1 2">
    <name type="scientific">Ciceribacter selenitireducens ATCC BAA-1503</name>
    <dbReference type="NCBI Taxonomy" id="1336235"/>
    <lineage>
        <taxon>Bacteria</taxon>
        <taxon>Pseudomonadati</taxon>
        <taxon>Pseudomonadota</taxon>
        <taxon>Alphaproteobacteria</taxon>
        <taxon>Hyphomicrobiales</taxon>
        <taxon>Rhizobiaceae</taxon>
        <taxon>Ciceribacter</taxon>
    </lineage>
</organism>
<gene>
    <name evidence="1" type="ORF">RHIZ70_1179</name>
</gene>
<dbReference type="OrthoDB" id="9799937at2"/>
<sequence length="115" mass="12811">MDRIIYKIVPREIWQEARRDGVFRGAAVDLQDGFIHFSTAAQAVETARRHFAGAEGLLLVAVDAASLGEALRFEPSRGGDLFPHLYANLPLDAVLWEKPLPIGEDGQHVFPEMDR</sequence>
<evidence type="ECO:0000313" key="2">
    <source>
        <dbReference type="Proteomes" id="UP000254764"/>
    </source>
</evidence>
<dbReference type="Gene3D" id="3.20.170.20">
    <property type="entry name" value="Protein of unknown function DUF952"/>
    <property type="match status" value="1"/>
</dbReference>
<keyword evidence="2" id="KW-1185">Reference proteome</keyword>
<dbReference type="RefSeq" id="WP_115668531.1">
    <property type="nucleotide sequence ID" value="NZ_UEYP01000001.1"/>
</dbReference>
<protein>
    <recommendedName>
        <fullName evidence="3">Dihydroorotate dehydrogenase</fullName>
    </recommendedName>
</protein>